<dbReference type="Proteomes" id="UP000011083">
    <property type="component" value="Unassembled WGS sequence"/>
</dbReference>
<dbReference type="OrthoDB" id="120976at2759"/>
<dbReference type="AlphaFoldDB" id="L8H9L8"/>
<dbReference type="Pfam" id="PF13516">
    <property type="entry name" value="LRR_6"/>
    <property type="match status" value="2"/>
</dbReference>
<feature type="region of interest" description="Disordered" evidence="1">
    <location>
        <begin position="271"/>
        <end position="290"/>
    </location>
</feature>
<proteinExistence type="predicted"/>
<dbReference type="InterPro" id="IPR032675">
    <property type="entry name" value="LRR_dom_sf"/>
</dbReference>
<gene>
    <name evidence="2" type="ORF">ACA1_282720</name>
</gene>
<evidence type="ECO:0000313" key="2">
    <source>
        <dbReference type="EMBL" id="ELR21096.1"/>
    </source>
</evidence>
<keyword evidence="3" id="KW-1185">Reference proteome</keyword>
<accession>L8H9L8</accession>
<dbReference type="VEuPathDB" id="AmoebaDB:ACA1_282720"/>
<dbReference type="RefSeq" id="XP_004344839.1">
    <property type="nucleotide sequence ID" value="XM_004344789.1"/>
</dbReference>
<evidence type="ECO:0000313" key="3">
    <source>
        <dbReference type="Proteomes" id="UP000011083"/>
    </source>
</evidence>
<sequence length="290" mass="31881">MPAATLRALVENYIASHFSDVVGATQTADWTDLPMELLVGVVHGGGRVTGKAALALDVAEVLPTERRGPYWQSLCAERWPGGANYPPECNYESNARDYHKRLYLTYRTIDLLHTIEQFGIQHVEAELTAMEPYVSYIKCTSATAVAQAPLKRLGRVETLELNRCNLGRCSTMPGPLENLTDALATGLPRLKSLNLSRNALADADVLYLCGIILARRPSIEHLDLTWNRVTDTSLKEGIGRLIAETDITHMELGFNDTSAGGRAACMDIAKRRNKEASTSPSRPKVRVAFT</sequence>
<dbReference type="EMBL" id="KB007908">
    <property type="protein sequence ID" value="ELR21096.1"/>
    <property type="molecule type" value="Genomic_DNA"/>
</dbReference>
<dbReference type="KEGG" id="acan:ACA1_282720"/>
<organism evidence="2 3">
    <name type="scientific">Acanthamoeba castellanii (strain ATCC 30010 / Neff)</name>
    <dbReference type="NCBI Taxonomy" id="1257118"/>
    <lineage>
        <taxon>Eukaryota</taxon>
        <taxon>Amoebozoa</taxon>
        <taxon>Discosea</taxon>
        <taxon>Longamoebia</taxon>
        <taxon>Centramoebida</taxon>
        <taxon>Acanthamoebidae</taxon>
        <taxon>Acanthamoeba</taxon>
    </lineage>
</organism>
<evidence type="ECO:0000256" key="1">
    <source>
        <dbReference type="SAM" id="MobiDB-lite"/>
    </source>
</evidence>
<dbReference type="SUPFAM" id="SSF52047">
    <property type="entry name" value="RNI-like"/>
    <property type="match status" value="1"/>
</dbReference>
<dbReference type="InterPro" id="IPR001611">
    <property type="entry name" value="Leu-rich_rpt"/>
</dbReference>
<dbReference type="Gene3D" id="3.80.10.10">
    <property type="entry name" value="Ribonuclease Inhibitor"/>
    <property type="match status" value="1"/>
</dbReference>
<reference evidence="2 3" key="1">
    <citation type="journal article" date="2013" name="Genome Biol.">
        <title>Genome of Acanthamoeba castellanii highlights extensive lateral gene transfer and early evolution of tyrosine kinase signaling.</title>
        <authorList>
            <person name="Clarke M."/>
            <person name="Lohan A.J."/>
            <person name="Liu B."/>
            <person name="Lagkouvardos I."/>
            <person name="Roy S."/>
            <person name="Zafar N."/>
            <person name="Bertelli C."/>
            <person name="Schilde C."/>
            <person name="Kianianmomeni A."/>
            <person name="Burglin T.R."/>
            <person name="Frech C."/>
            <person name="Turcotte B."/>
            <person name="Kopec K.O."/>
            <person name="Synnott J.M."/>
            <person name="Choo C."/>
            <person name="Paponov I."/>
            <person name="Finkler A."/>
            <person name="Soon Heng Tan C."/>
            <person name="Hutchins A.P."/>
            <person name="Weinmeier T."/>
            <person name="Rattei T."/>
            <person name="Chu J.S."/>
            <person name="Gimenez G."/>
            <person name="Irimia M."/>
            <person name="Rigden D.J."/>
            <person name="Fitzpatrick D.A."/>
            <person name="Lorenzo-Morales J."/>
            <person name="Bateman A."/>
            <person name="Chiu C.H."/>
            <person name="Tang P."/>
            <person name="Hegemann P."/>
            <person name="Fromm H."/>
            <person name="Raoult D."/>
            <person name="Greub G."/>
            <person name="Miranda-Saavedra D."/>
            <person name="Chen N."/>
            <person name="Nash P."/>
            <person name="Ginger M.L."/>
            <person name="Horn M."/>
            <person name="Schaap P."/>
            <person name="Caler L."/>
            <person name="Loftus B."/>
        </authorList>
    </citation>
    <scope>NUCLEOTIDE SEQUENCE [LARGE SCALE GENOMIC DNA]</scope>
    <source>
        <strain evidence="2 3">Neff</strain>
    </source>
</reference>
<name>L8H9L8_ACACF</name>
<protein>
    <submittedName>
        <fullName evidence="2">Leucine rich repeat domain containing protein</fullName>
    </submittedName>
</protein>
<dbReference type="GeneID" id="14921973"/>